<protein>
    <submittedName>
        <fullName evidence="1">Fructosamine-3-kinase</fullName>
    </submittedName>
</protein>
<dbReference type="InterPro" id="IPR011009">
    <property type="entry name" value="Kinase-like_dom_sf"/>
</dbReference>
<sequence>MTSAEAARRAVSHLLGADAVTARSLPGGDIGAVFVVDLVDGARVVAKLPVRPGSEAPGEAPEVHRDRAGRAVAAEDAGLRWIADAVPGLAPGVVAAGEGWLVLDFVPPGAPSAAAAEELGRGLAALHAAGAPAFGAAPPGGPGRAVVGALDMTNEPAPDWPTFYREQRLEPYLRRAVDLGRLDASQRAVLSQVQERLPDLAGPTEPPARLHGDLWSGNLLWTERRRRPGAVLLDPAAHGGHRETDLAMLRLFGAPHLDRLVDAYAEVRPLAPGWRDRVGLHQVFPLLVHAVLFGGGYGARAAEAGRAALGGSRH</sequence>
<evidence type="ECO:0000313" key="1">
    <source>
        <dbReference type="EMBL" id="MCP2331956.1"/>
    </source>
</evidence>
<dbReference type="PANTHER" id="PTHR12149">
    <property type="entry name" value="FRUCTOSAMINE 3 KINASE-RELATED PROTEIN"/>
    <property type="match status" value="1"/>
</dbReference>
<evidence type="ECO:0000313" key="2">
    <source>
        <dbReference type="Proteomes" id="UP000791080"/>
    </source>
</evidence>
<accession>A0ABT1JHH2</accession>
<dbReference type="Pfam" id="PF03881">
    <property type="entry name" value="Fructosamin_kin"/>
    <property type="match status" value="1"/>
</dbReference>
<dbReference type="Gene3D" id="1.20.1270.240">
    <property type="match status" value="1"/>
</dbReference>
<dbReference type="EMBL" id="AUBJ02000001">
    <property type="protein sequence ID" value="MCP2331956.1"/>
    <property type="molecule type" value="Genomic_DNA"/>
</dbReference>
<dbReference type="SUPFAM" id="SSF56112">
    <property type="entry name" value="Protein kinase-like (PK-like)"/>
    <property type="match status" value="1"/>
</dbReference>
<comment type="caution">
    <text evidence="1">The sequence shown here is derived from an EMBL/GenBank/DDBJ whole genome shotgun (WGS) entry which is preliminary data.</text>
</comment>
<dbReference type="RefSeq" id="WP_081715171.1">
    <property type="nucleotide sequence ID" value="NZ_AUBJ02000001.1"/>
</dbReference>
<gene>
    <name evidence="1" type="ORF">G443_002226</name>
</gene>
<reference evidence="1 2" key="2">
    <citation type="submission" date="2022-06" db="EMBL/GenBank/DDBJ databases">
        <title>Genomic Encyclopedia of Type Strains, Phase I: the one thousand microbial genomes (KMG-I) project.</title>
        <authorList>
            <person name="Kyrpides N."/>
        </authorList>
    </citation>
    <scope>NUCLEOTIDE SEQUENCE [LARGE SCALE GENOMIC DNA]</scope>
    <source>
        <strain evidence="1 2">DSM 43889</strain>
    </source>
</reference>
<dbReference type="Gene3D" id="1.10.510.10">
    <property type="entry name" value="Transferase(Phosphotransferase) domain 1"/>
    <property type="match status" value="1"/>
</dbReference>
<name>A0ABT1JHH2_ACTCY</name>
<dbReference type="InterPro" id="IPR016477">
    <property type="entry name" value="Fructo-/Ketosamine-3-kinase"/>
</dbReference>
<proteinExistence type="predicted"/>
<dbReference type="Gene3D" id="3.30.200.20">
    <property type="entry name" value="Phosphorylase Kinase, domain 1"/>
    <property type="match status" value="1"/>
</dbReference>
<dbReference type="Proteomes" id="UP000791080">
    <property type="component" value="Unassembled WGS sequence"/>
</dbReference>
<dbReference type="PANTHER" id="PTHR12149:SF8">
    <property type="entry name" value="PROTEIN-RIBULOSAMINE 3-KINASE"/>
    <property type="match status" value="1"/>
</dbReference>
<organism evidence="1 2">
    <name type="scientific">Actinoalloteichus caeruleus DSM 43889</name>
    <dbReference type="NCBI Taxonomy" id="1120930"/>
    <lineage>
        <taxon>Bacteria</taxon>
        <taxon>Bacillati</taxon>
        <taxon>Actinomycetota</taxon>
        <taxon>Actinomycetes</taxon>
        <taxon>Pseudonocardiales</taxon>
        <taxon>Pseudonocardiaceae</taxon>
        <taxon>Actinoalloteichus</taxon>
        <taxon>Actinoalloteichus cyanogriseus</taxon>
    </lineage>
</organism>
<keyword evidence="2" id="KW-1185">Reference proteome</keyword>
<reference evidence="1 2" key="1">
    <citation type="submission" date="2013-07" db="EMBL/GenBank/DDBJ databases">
        <authorList>
            <consortium name="DOE Joint Genome Institute"/>
            <person name="Reeve W."/>
            <person name="Huntemann M."/>
            <person name="Han J."/>
            <person name="Chen A."/>
            <person name="Kyrpides N."/>
            <person name="Mavromatis K."/>
            <person name="Markowitz V."/>
            <person name="Palaniappan K."/>
            <person name="Ivanova N."/>
            <person name="Schaumberg A."/>
            <person name="Pati A."/>
            <person name="Liolios K."/>
            <person name="Nordberg H.P."/>
            <person name="Cantor M.N."/>
            <person name="Hua S.X."/>
            <person name="Woyke T."/>
        </authorList>
    </citation>
    <scope>NUCLEOTIDE SEQUENCE [LARGE SCALE GENOMIC DNA]</scope>
    <source>
        <strain evidence="1 2">DSM 43889</strain>
    </source>
</reference>